<keyword evidence="3" id="KW-1185">Reference proteome</keyword>
<proteinExistence type="predicted"/>
<comment type="caution">
    <text evidence="2">The sequence shown here is derived from an EMBL/GenBank/DDBJ whole genome shotgun (WGS) entry which is preliminary data.</text>
</comment>
<accession>A0A8S0UIS8</accession>
<feature type="region of interest" description="Disordered" evidence="1">
    <location>
        <begin position="43"/>
        <end position="65"/>
    </location>
</feature>
<evidence type="ECO:0000313" key="2">
    <source>
        <dbReference type="EMBL" id="CAA3015411.1"/>
    </source>
</evidence>
<feature type="region of interest" description="Disordered" evidence="1">
    <location>
        <begin position="140"/>
        <end position="166"/>
    </location>
</feature>
<organism evidence="2 3">
    <name type="scientific">Olea europaea subsp. europaea</name>
    <dbReference type="NCBI Taxonomy" id="158383"/>
    <lineage>
        <taxon>Eukaryota</taxon>
        <taxon>Viridiplantae</taxon>
        <taxon>Streptophyta</taxon>
        <taxon>Embryophyta</taxon>
        <taxon>Tracheophyta</taxon>
        <taxon>Spermatophyta</taxon>
        <taxon>Magnoliopsida</taxon>
        <taxon>eudicotyledons</taxon>
        <taxon>Gunneridae</taxon>
        <taxon>Pentapetalae</taxon>
        <taxon>asterids</taxon>
        <taxon>lamiids</taxon>
        <taxon>Lamiales</taxon>
        <taxon>Oleaceae</taxon>
        <taxon>Oleeae</taxon>
        <taxon>Olea</taxon>
    </lineage>
</organism>
<dbReference type="Proteomes" id="UP000594638">
    <property type="component" value="Unassembled WGS sequence"/>
</dbReference>
<evidence type="ECO:0000256" key="1">
    <source>
        <dbReference type="SAM" id="MobiDB-lite"/>
    </source>
</evidence>
<dbReference type="AlphaFoldDB" id="A0A8S0UIS8"/>
<sequence length="204" mass="22398">MHVYNSSHSPPPTVDFHLQKITILPPRPSGITATNIDLACPTNPDHHPGLPLPPNSSGNHKTPHRSLPNNLAVTTLRVTPITANTYRHLLLYKAHPTMGKIELNSSHSPPPSVDCHLQKITILPPSPSGITATDISLDCPTNPDHRPGLPLPPNSSRNHKTPHRSLPNNLAVTTLRVTPITANTYRHLLHYKAYPTMVSYHQIV</sequence>
<dbReference type="Gramene" id="OE9A006804T1">
    <property type="protein sequence ID" value="OE9A006804C1"/>
    <property type="gene ID" value="OE9A006804"/>
</dbReference>
<dbReference type="EMBL" id="CACTIH010007549">
    <property type="protein sequence ID" value="CAA3015411.1"/>
    <property type="molecule type" value="Genomic_DNA"/>
</dbReference>
<gene>
    <name evidence="2" type="ORF">OLEA9_A006804</name>
</gene>
<protein>
    <submittedName>
        <fullName evidence="2">Uncharacterized protein</fullName>
    </submittedName>
</protein>
<name>A0A8S0UIS8_OLEEU</name>
<reference evidence="2 3" key="1">
    <citation type="submission" date="2019-12" db="EMBL/GenBank/DDBJ databases">
        <authorList>
            <person name="Alioto T."/>
            <person name="Alioto T."/>
            <person name="Gomez Garrido J."/>
        </authorList>
    </citation>
    <scope>NUCLEOTIDE SEQUENCE [LARGE SCALE GENOMIC DNA]</scope>
</reference>
<evidence type="ECO:0000313" key="3">
    <source>
        <dbReference type="Proteomes" id="UP000594638"/>
    </source>
</evidence>